<dbReference type="PANTHER" id="PTHR37322">
    <property type="match status" value="1"/>
</dbReference>
<dbReference type="InterPro" id="IPR008979">
    <property type="entry name" value="Galactose-bd-like_sf"/>
</dbReference>
<dbReference type="SUPFAM" id="SSF49863">
    <property type="entry name" value="Hyaluronate lyase-like, C-terminal domain"/>
    <property type="match status" value="1"/>
</dbReference>
<evidence type="ECO:0000259" key="3">
    <source>
        <dbReference type="Pfam" id="PF02278"/>
    </source>
</evidence>
<evidence type="ECO:0000256" key="2">
    <source>
        <dbReference type="ARBA" id="ARBA00023239"/>
    </source>
</evidence>
<dbReference type="EMBL" id="DS470101">
    <property type="protein sequence ID" value="EDO30225.1"/>
    <property type="molecule type" value="Genomic_DNA"/>
</dbReference>
<dbReference type="InterPro" id="IPR008929">
    <property type="entry name" value="Chondroitin_lyas"/>
</dbReference>
<gene>
    <name evidence="6" type="ORF">NEMVEDRAFT_v1g220884</name>
</gene>
<dbReference type="Pfam" id="PF02278">
    <property type="entry name" value="Lyase_8"/>
    <property type="match status" value="1"/>
</dbReference>
<evidence type="ECO:0000313" key="6">
    <source>
        <dbReference type="EMBL" id="EDO30225.1"/>
    </source>
</evidence>
<sequence length="1254" mass="141009">MRRPFAAPLKFTLTKRESLRPLKDRLVWLITSPFYTQAKEQITGMMGCLWFMVFVMCAGKTISAEVTYDFESSDELATITPHHTVQITGERHKHGHHALKWSWDSKARFLNWSLSVPGTDMKRGGLQFHLYSDHPQAGKCLRVCTVVTSLRFHRECTSCFFLSLNFKGWRTNWVKYKEFSGCPAGSPRIPSFQCSFNSNHELIKLYIEAPDTPGSIFLDFLTLSKDMHAGSRDLVIPPMIKADGSRCFACEEFGTIAESDAVKHTPQTTFWEHAYRWHLRSRSRPPVPALSGDTLNRKVAQLAKMKRRMLDWFSKTGQAYFDLLWSNPKTRPERRWTFLLHGSSDAEACWNKKKGNIQCAHVLFKDISINPKTLEGPSLYCRDCEEKTVNKEMKFRYIFYIILLPMALEYRIWSQVDAQAFTLSKRYCDGSNDFPAFSTEDWAAITGKDQVLGEIFKDTWNKETFSSTCLDRFKAGINALNKKRIGKIMLLFKYIRNEGFAEGSSLGSLDHQLLYGQGYWNAAFLMSDVIRTQQDPGFTLKNLIDTMKWYTEFGELDQKEFEHKGATCDRVRMHMLFRLLTVLSMPEETVAEKNEKVEDMKKLKKWIDVVFTPTEGTYGLFKPDYLGFHHQFFYAGAYLPEALYMGTLVAYVMRGTGDDLALSSESEANLAKALGVLRDISVKYSTPSSTNGRYPTYFRSMLSKMPSAFARMALNPPYEIGDKPTLLSDTANARMFARLNPISSNSPLCPKDTSVCWGTIDAIMYTFSLGDADFLEEATEIIKSQGIKPEGAPQGNWAKNYAALAIHRRENWTVTAKGFSNLVYSPERYYNENEYGLFEMHGAVLIANSEEALRTKPVDAGWAWEKIPGTTSLGLTYVEMRNVAGNRYTNSKKFAGAVSIIGKARNKLIANGAFGMDFGMPVYWFKVSGHPLQGKRFDFKKSVFFFDDILVFLGSGLSSDVNAPVLTTLFQDTVTSLSVSMDTSALYFCHGPAMTKNDFSGDVQLVDVHGNRYHVPATSSRDLVLARAVTQFSMKSKGLDVKSQGFYCTAWFDHGLGTGHSPAAYEYFVQVNSTKIPLAYPGQYFKVLMKSSSAHVVKSLIKSTYGYVVFTAGAILPVEGPLKSVNAECLLMVEQVGESLVISVSYPQMNLGIGHIPTSAKEVNPDFCKDGIPTDPLSANYRSAQTSALFFCAEDKGKTIDVQLHDTLASYDVMSTLVDGEEVAADDVVQASPGALRILGMKHGKSTEVHLRRR</sequence>
<reference evidence="6 7" key="1">
    <citation type="journal article" date="2007" name="Science">
        <title>Sea anemone genome reveals ancestral eumetazoan gene repertoire and genomic organization.</title>
        <authorList>
            <person name="Putnam N.H."/>
            <person name="Srivastava M."/>
            <person name="Hellsten U."/>
            <person name="Dirks B."/>
            <person name="Chapman J."/>
            <person name="Salamov A."/>
            <person name="Terry A."/>
            <person name="Shapiro H."/>
            <person name="Lindquist E."/>
            <person name="Kapitonov V.V."/>
            <person name="Jurka J."/>
            <person name="Genikhovich G."/>
            <person name="Grigoriev I.V."/>
            <person name="Lucas S.M."/>
            <person name="Steele R.E."/>
            <person name="Finnerty J.R."/>
            <person name="Technau U."/>
            <person name="Martindale M.Q."/>
            <person name="Rokhsar D.S."/>
        </authorList>
    </citation>
    <scope>NUCLEOTIDE SEQUENCE [LARGE SCALE GENOMIC DNA]</scope>
    <source>
        <strain evidence="7">CH2 X CH6</strain>
    </source>
</reference>
<evidence type="ECO:0000259" key="5">
    <source>
        <dbReference type="Pfam" id="PF09093"/>
    </source>
</evidence>
<feature type="domain" description="Lyase N-terminal" evidence="4">
    <location>
        <begin position="68"/>
        <end position="229"/>
    </location>
</feature>
<dbReference type="InterPro" id="IPR011071">
    <property type="entry name" value="Lyase_8-like_C"/>
</dbReference>
<feature type="domain" description="Lyase catalytic" evidence="5">
    <location>
        <begin position="487"/>
        <end position="715"/>
    </location>
</feature>
<dbReference type="InterPro" id="IPR014718">
    <property type="entry name" value="GH-type_carb-bd"/>
</dbReference>
<evidence type="ECO:0000256" key="1">
    <source>
        <dbReference type="ARBA" id="ARBA00006699"/>
    </source>
</evidence>
<proteinExistence type="inferred from homology"/>
<dbReference type="HOGENOM" id="CLU_011258_0_0_1"/>
<keyword evidence="7" id="KW-1185">Reference proteome</keyword>
<dbReference type="GO" id="GO:0006027">
    <property type="term" value="P:glycosaminoglycan catabolic process"/>
    <property type="evidence" value="ECO:0007669"/>
    <property type="project" value="InterPro"/>
</dbReference>
<comment type="similarity">
    <text evidence="1">Belongs to the polysaccharide lyase 8 family.</text>
</comment>
<dbReference type="PhylomeDB" id="A7T1E4"/>
<dbReference type="PANTHER" id="PTHR37322:SF3">
    <property type="entry name" value="CHONDROITIN SULFATE ABC EXOLYASE"/>
    <property type="match status" value="1"/>
</dbReference>
<dbReference type="Gene3D" id="2.60.220.10">
    <property type="entry name" value="Polysaccharide lyase family 8-like, C-terminal"/>
    <property type="match status" value="1"/>
</dbReference>
<dbReference type="Gene3D" id="2.60.120.430">
    <property type="entry name" value="Galactose-binding lectin"/>
    <property type="match status" value="1"/>
</dbReference>
<organism evidence="6 7">
    <name type="scientific">Nematostella vectensis</name>
    <name type="common">Starlet sea anemone</name>
    <dbReference type="NCBI Taxonomy" id="45351"/>
    <lineage>
        <taxon>Eukaryota</taxon>
        <taxon>Metazoa</taxon>
        <taxon>Cnidaria</taxon>
        <taxon>Anthozoa</taxon>
        <taxon>Hexacorallia</taxon>
        <taxon>Actiniaria</taxon>
        <taxon>Edwardsiidae</taxon>
        <taxon>Nematostella</taxon>
    </lineage>
</organism>
<dbReference type="InterPro" id="IPR015177">
    <property type="entry name" value="Lyase_catalyt"/>
</dbReference>
<dbReference type="InterPro" id="IPR003159">
    <property type="entry name" value="Lyase_8_central_dom"/>
</dbReference>
<dbReference type="SUPFAM" id="SSF74650">
    <property type="entry name" value="Galactose mutarotase-like"/>
    <property type="match status" value="1"/>
</dbReference>
<dbReference type="SUPFAM" id="SSF48230">
    <property type="entry name" value="Chondroitin AC/alginate lyase"/>
    <property type="match status" value="1"/>
</dbReference>
<feature type="domain" description="Polysaccharide lyase family 8 central" evidence="3">
    <location>
        <begin position="805"/>
        <end position="1071"/>
    </location>
</feature>
<dbReference type="GO" id="GO:0005975">
    <property type="term" value="P:carbohydrate metabolic process"/>
    <property type="evidence" value="ECO:0007669"/>
    <property type="project" value="InterPro"/>
</dbReference>
<dbReference type="AlphaFoldDB" id="A7T1E4"/>
<dbReference type="InterPro" id="IPR039174">
    <property type="entry name" value="Chondroitin_ABC_lyase"/>
</dbReference>
<dbReference type="InterPro" id="IPR011013">
    <property type="entry name" value="Gal_mutarotase_sf_dom"/>
</dbReference>
<dbReference type="Gene3D" id="1.50.10.100">
    <property type="entry name" value="Chondroitin AC/alginate lyase"/>
    <property type="match status" value="1"/>
</dbReference>
<dbReference type="InterPro" id="IPR015176">
    <property type="entry name" value="Lyase_N"/>
</dbReference>
<dbReference type="GO" id="GO:0005576">
    <property type="term" value="C:extracellular region"/>
    <property type="evidence" value="ECO:0007669"/>
    <property type="project" value="InterPro"/>
</dbReference>
<name>A7T1E4_NEMVE</name>
<dbReference type="Gene3D" id="2.70.98.10">
    <property type="match status" value="1"/>
</dbReference>
<evidence type="ECO:0000313" key="7">
    <source>
        <dbReference type="Proteomes" id="UP000001593"/>
    </source>
</evidence>
<accession>A7T1E4</accession>
<dbReference type="GO" id="GO:0016837">
    <property type="term" value="F:carbon-oxygen lyase activity, acting on polysaccharides"/>
    <property type="evidence" value="ECO:0000318"/>
    <property type="project" value="GO_Central"/>
</dbReference>
<dbReference type="Pfam" id="PF09093">
    <property type="entry name" value="Lyase_catalyt"/>
    <property type="match status" value="1"/>
</dbReference>
<dbReference type="SUPFAM" id="SSF49785">
    <property type="entry name" value="Galactose-binding domain-like"/>
    <property type="match status" value="1"/>
</dbReference>
<dbReference type="Proteomes" id="UP000001593">
    <property type="component" value="Unassembled WGS sequence"/>
</dbReference>
<dbReference type="InParanoid" id="A7T1E4"/>
<protein>
    <submittedName>
        <fullName evidence="6">Uncharacterized protein</fullName>
    </submittedName>
</protein>
<dbReference type="GO" id="GO:0030246">
    <property type="term" value="F:carbohydrate binding"/>
    <property type="evidence" value="ECO:0007669"/>
    <property type="project" value="InterPro"/>
</dbReference>
<dbReference type="Pfam" id="PF09092">
    <property type="entry name" value="Lyase_N"/>
    <property type="match status" value="1"/>
</dbReference>
<evidence type="ECO:0000259" key="4">
    <source>
        <dbReference type="Pfam" id="PF09092"/>
    </source>
</evidence>
<keyword evidence="2" id="KW-0456">Lyase</keyword>